<dbReference type="GO" id="GO:0051377">
    <property type="term" value="F:mannose-ethanolamine phosphotransferase activity"/>
    <property type="evidence" value="ECO:0007669"/>
    <property type="project" value="InterPro"/>
</dbReference>
<evidence type="ECO:0000256" key="10">
    <source>
        <dbReference type="ARBA" id="ARBA00023180"/>
    </source>
</evidence>
<evidence type="ECO:0000256" key="8">
    <source>
        <dbReference type="ARBA" id="ARBA00022989"/>
    </source>
</evidence>
<dbReference type="GO" id="GO:0006506">
    <property type="term" value="P:GPI anchor biosynthetic process"/>
    <property type="evidence" value="ECO:0007669"/>
    <property type="project" value="UniProtKB-UniPathway"/>
</dbReference>
<feature type="transmembrane region" description="Helical" evidence="11">
    <location>
        <begin position="557"/>
        <end position="575"/>
    </location>
</feature>
<accession>A0A7R9E3N2</accession>
<comment type="subcellular location">
    <subcellularLocation>
        <location evidence="1">Endoplasmic reticulum membrane</location>
        <topology evidence="1">Multi-pass membrane protein</topology>
    </subcellularLocation>
</comment>
<evidence type="ECO:0000256" key="11">
    <source>
        <dbReference type="SAM" id="Phobius"/>
    </source>
</evidence>
<feature type="transmembrane region" description="Helical" evidence="11">
    <location>
        <begin position="1076"/>
        <end position="1093"/>
    </location>
</feature>
<evidence type="ECO:0000256" key="6">
    <source>
        <dbReference type="ARBA" id="ARBA00022692"/>
    </source>
</evidence>
<evidence type="ECO:0008006" key="13">
    <source>
        <dbReference type="Google" id="ProtNLM"/>
    </source>
</evidence>
<dbReference type="AlphaFoldDB" id="A0A7R9E3N2"/>
<organism evidence="12">
    <name type="scientific">Timema monikensis</name>
    <dbReference type="NCBI Taxonomy" id="170555"/>
    <lineage>
        <taxon>Eukaryota</taxon>
        <taxon>Metazoa</taxon>
        <taxon>Ecdysozoa</taxon>
        <taxon>Arthropoda</taxon>
        <taxon>Hexapoda</taxon>
        <taxon>Insecta</taxon>
        <taxon>Pterygota</taxon>
        <taxon>Neoptera</taxon>
        <taxon>Polyneoptera</taxon>
        <taxon>Phasmatodea</taxon>
        <taxon>Timematodea</taxon>
        <taxon>Timematoidea</taxon>
        <taxon>Timematidae</taxon>
        <taxon>Timema</taxon>
    </lineage>
</organism>
<dbReference type="CDD" id="cd16023">
    <property type="entry name" value="GPI_EPT_3"/>
    <property type="match status" value="1"/>
</dbReference>
<dbReference type="GO" id="GO:0005789">
    <property type="term" value="C:endoplasmic reticulum membrane"/>
    <property type="evidence" value="ECO:0007669"/>
    <property type="project" value="UniProtKB-SubCell"/>
</dbReference>
<dbReference type="Pfam" id="PF01663">
    <property type="entry name" value="Phosphodiest"/>
    <property type="match status" value="1"/>
</dbReference>
<proteinExistence type="inferred from homology"/>
<evidence type="ECO:0000256" key="9">
    <source>
        <dbReference type="ARBA" id="ARBA00023136"/>
    </source>
</evidence>
<dbReference type="UniPathway" id="UPA00196"/>
<evidence type="ECO:0000256" key="3">
    <source>
        <dbReference type="ARBA" id="ARBA00008695"/>
    </source>
</evidence>
<feature type="transmembrane region" description="Helical" evidence="11">
    <location>
        <begin position="742"/>
        <end position="762"/>
    </location>
</feature>
<dbReference type="InterPro" id="IPR017850">
    <property type="entry name" value="Alkaline_phosphatase_core_sf"/>
</dbReference>
<evidence type="ECO:0000256" key="2">
    <source>
        <dbReference type="ARBA" id="ARBA00004687"/>
    </source>
</evidence>
<keyword evidence="4" id="KW-0337">GPI-anchor biosynthesis</keyword>
<gene>
    <name evidence="12" type="ORF">TMSB3V08_LOCUS2628</name>
</gene>
<dbReference type="PANTHER" id="PTHR23071:SF1">
    <property type="entry name" value="GPI ETHANOLAMINE PHOSPHATE TRANSFERASE 3"/>
    <property type="match status" value="1"/>
</dbReference>
<evidence type="ECO:0000256" key="4">
    <source>
        <dbReference type="ARBA" id="ARBA00022502"/>
    </source>
</evidence>
<name>A0A7R9E3N2_9NEOP</name>
<dbReference type="InterPro" id="IPR037675">
    <property type="entry name" value="PIG-O_N"/>
</dbReference>
<feature type="transmembrane region" description="Helical" evidence="11">
    <location>
        <begin position="708"/>
        <end position="730"/>
    </location>
</feature>
<feature type="transmembrane region" description="Helical" evidence="11">
    <location>
        <begin position="527"/>
        <end position="551"/>
    </location>
</feature>
<feature type="transmembrane region" description="Helical" evidence="11">
    <location>
        <begin position="1113"/>
        <end position="1130"/>
    </location>
</feature>
<keyword evidence="7" id="KW-0256">Endoplasmic reticulum</keyword>
<feature type="transmembrane region" description="Helical" evidence="11">
    <location>
        <begin position="880"/>
        <end position="901"/>
    </location>
</feature>
<protein>
    <recommendedName>
        <fullName evidence="13">GPI ethanolamine phosphate transferase 3</fullName>
    </recommendedName>
</protein>
<evidence type="ECO:0000313" key="12">
    <source>
        <dbReference type="EMBL" id="CAD7425724.1"/>
    </source>
</evidence>
<feature type="transmembrane region" description="Helical" evidence="11">
    <location>
        <begin position="913"/>
        <end position="933"/>
    </location>
</feature>
<feature type="transmembrane region" description="Helical" evidence="11">
    <location>
        <begin position="850"/>
        <end position="874"/>
    </location>
</feature>
<evidence type="ECO:0000256" key="5">
    <source>
        <dbReference type="ARBA" id="ARBA00022679"/>
    </source>
</evidence>
<comment type="pathway">
    <text evidence="2">Glycolipid biosynthesis; glycosylphosphatidylinositol-anchor biosynthesis.</text>
</comment>
<dbReference type="PANTHER" id="PTHR23071">
    <property type="entry name" value="PHOSPHATIDYLINOSITOL GLYCAN"/>
    <property type="match status" value="1"/>
</dbReference>
<dbReference type="SUPFAM" id="SSF53649">
    <property type="entry name" value="Alkaline phosphatase-like"/>
    <property type="match status" value="1"/>
</dbReference>
<keyword evidence="10" id="KW-0325">Glycoprotein</keyword>
<evidence type="ECO:0000256" key="1">
    <source>
        <dbReference type="ARBA" id="ARBA00004477"/>
    </source>
</evidence>
<reference evidence="12" key="1">
    <citation type="submission" date="2020-11" db="EMBL/GenBank/DDBJ databases">
        <authorList>
            <person name="Tran Van P."/>
        </authorList>
    </citation>
    <scope>NUCLEOTIDE SEQUENCE</scope>
</reference>
<sequence length="1148" mass="129079">MSIHWKYFLLFIWFSYLIVSGVLLFVRGFLLHREVQPQRATCKYRNNIFCENKYHGYLNKLSDEDIVINSSDLCSWDDDFLTRKSSEEYRHRPISLPICAASNTKVVLLIIDALKFDFMDYNITLQENEAQAFQNKFTVVHELISSRPNNSKLFKFIADPPTTTMQRLKALTTGTLPTFVDVGSNFATPEINEDNLLDQLTTQNKTVVFMGDDTWVGLYPGRFIREYPFPSFNVWDLDTVDSGILDNLIVEIKKSDWSLLIAHFLGVDHCGHRYGPYHHEMSRKLKEMNSVISDVLEAIENNTMLFVIGDHGMTNTGVLVTLLVLAGKHLFPGDHGGSSEAEVTAAMFVHSPSSLINLRSMEGPQTVRQVDLVPSLATLLGVPIPFSNLGGVVLDVLPSSQDSLRDAQVALQATWNNIEQMSLYIRQYSTNTKQFSREKLDVLARAYDSLKKKMFDLYREEDVKDVMREASEYLGLVREMCEEVWIQFDSVLMSHGLWVVFLSLFFMFVMVSGLPKDRLTEVLDGKFLVVGLTCVGVTVVGSALCYLAGSIESIDVAVYFSTSLVSMFLLASVVVKHWTVIVSRWLSEGRLSDRVGRLLLACSLCGSFSNSYVVEESRSLSYLLLTQLWWLVYNYRPTRHGGVNVKGKTPDKVVSSWVKMQVTPSRMFVGALVLTLSGVVRLSHYYWACREEQPSCETSTTHKQGRHGALNCLFTLVCLGLLVTAARIWLRSSGNLVGFSPVVMLARYVPTVVVVCTGGFWVLQALPKDTRAKLFLPWQLHILPWVVYCLVALTFVCLFVRPLCVFYLLKEHDVMAPVYGQENIIPRLFNHMKEMMRARAQKEEDQGAPVVYGLATVYSAVFVVAGVFASLLVALLLGSVLAQALVLMVVACVLLLVMLSVVHAEGIIVAEQLFIVPWSSVLSWGFLASYFFYGTGHQPTFSNIQWEAAFVGTGGIFHTHVVPALLVGLNTFCAQMVMGLTLPLLLVAPFTVSHQLQLDISTEVCLFQLDSSTEEHSSFNILLAASYHISHDIRVMAPRLMSLGDPVMEDLKKGELFLYQRDDLLYHGLFDLCTKYTLFIGARMLACMLAGAMHCRHLMTWKVFAPKLMFEGLGLFVSLPSVLLGYLLVIRITQQVNKLLLHLDKEFS</sequence>
<dbReference type="EMBL" id="OB793014">
    <property type="protein sequence ID" value="CAD7425724.1"/>
    <property type="molecule type" value="Genomic_DNA"/>
</dbReference>
<feature type="transmembrane region" description="Helical" evidence="11">
    <location>
        <begin position="7"/>
        <end position="30"/>
    </location>
</feature>
<dbReference type="InterPro" id="IPR002591">
    <property type="entry name" value="Phosphodiest/P_Trfase"/>
</dbReference>
<keyword evidence="6 11" id="KW-0812">Transmembrane</keyword>
<feature type="transmembrane region" description="Helical" evidence="11">
    <location>
        <begin position="496"/>
        <end position="515"/>
    </location>
</feature>
<keyword evidence="9 11" id="KW-0472">Membrane</keyword>
<comment type="similarity">
    <text evidence="3">Belongs to the PIGG/PIGN/PIGO family. PIGO subfamily.</text>
</comment>
<feature type="transmembrane region" description="Helical" evidence="11">
    <location>
        <begin position="667"/>
        <end position="688"/>
    </location>
</feature>
<dbReference type="Gene3D" id="3.40.720.10">
    <property type="entry name" value="Alkaline Phosphatase, subunit A"/>
    <property type="match status" value="1"/>
</dbReference>
<feature type="transmembrane region" description="Helical" evidence="11">
    <location>
        <begin position="782"/>
        <end position="809"/>
    </location>
</feature>
<evidence type="ECO:0000256" key="7">
    <source>
        <dbReference type="ARBA" id="ARBA00022824"/>
    </source>
</evidence>
<keyword evidence="8 11" id="KW-1133">Transmembrane helix</keyword>
<keyword evidence="5" id="KW-0808">Transferase</keyword>
<dbReference type="InterPro" id="IPR039524">
    <property type="entry name" value="PIGO/GPI13"/>
</dbReference>